<gene>
    <name evidence="1" type="ORF">CGS58_13150</name>
</gene>
<dbReference type="EMBL" id="NMTY01000032">
    <property type="protein sequence ID" value="PDX80165.1"/>
    <property type="molecule type" value="Genomic_DNA"/>
</dbReference>
<accession>A0A2A7ALY4</accession>
<evidence type="ECO:0000313" key="2">
    <source>
        <dbReference type="Proteomes" id="UP000220005"/>
    </source>
</evidence>
<dbReference type="Proteomes" id="UP000220005">
    <property type="component" value="Unassembled WGS sequence"/>
</dbReference>
<reference evidence="1 2" key="1">
    <citation type="journal article" date="2017" name="Front. Microbiol.">
        <title>New Insights into the Diversity of the Genus Faecalibacterium.</title>
        <authorList>
            <person name="Benevides L."/>
            <person name="Burman S."/>
            <person name="Martin R."/>
            <person name="Robert V."/>
            <person name="Thomas M."/>
            <person name="Miquel S."/>
            <person name="Chain F."/>
            <person name="Sokol H."/>
            <person name="Bermudez-Humaran L.G."/>
            <person name="Morrison M."/>
            <person name="Langella P."/>
            <person name="Azevedo V.A."/>
            <person name="Chatel J.M."/>
            <person name="Soares S."/>
        </authorList>
    </citation>
    <scope>NUCLEOTIDE SEQUENCE [LARGE SCALE GENOMIC DNA]</scope>
    <source>
        <strain evidence="1 2">CNCM I 4575</strain>
    </source>
</reference>
<proteinExistence type="predicted"/>
<sequence>MIRLNTTWYLYYGRKLGMNEHEVLACPLGRMLDYMACMQIENGADQKVYAELDELANIR</sequence>
<protein>
    <submittedName>
        <fullName evidence="1">Uncharacterized protein</fullName>
    </submittedName>
</protein>
<comment type="caution">
    <text evidence="1">The sequence shown here is derived from an EMBL/GenBank/DDBJ whole genome shotgun (WGS) entry which is preliminary data.</text>
</comment>
<dbReference type="RefSeq" id="WP_097840166.1">
    <property type="nucleotide sequence ID" value="NZ_NMTY01000032.1"/>
</dbReference>
<evidence type="ECO:0000313" key="1">
    <source>
        <dbReference type="EMBL" id="PDX80165.1"/>
    </source>
</evidence>
<dbReference type="AlphaFoldDB" id="A0A2A7ALY4"/>
<organism evidence="1 2">
    <name type="scientific">Faecalibacterium prausnitzii</name>
    <dbReference type="NCBI Taxonomy" id="853"/>
    <lineage>
        <taxon>Bacteria</taxon>
        <taxon>Bacillati</taxon>
        <taxon>Bacillota</taxon>
        <taxon>Clostridia</taxon>
        <taxon>Eubacteriales</taxon>
        <taxon>Oscillospiraceae</taxon>
        <taxon>Faecalibacterium</taxon>
    </lineage>
</organism>
<name>A0A2A7ALY4_9FIRM</name>